<feature type="domain" description="PTS EIIA type-4" evidence="8">
    <location>
        <begin position="1"/>
        <end position="124"/>
    </location>
</feature>
<dbReference type="CDD" id="cd00006">
    <property type="entry name" value="PTS_IIA_man"/>
    <property type="match status" value="1"/>
</dbReference>
<dbReference type="RefSeq" id="WP_207679089.1">
    <property type="nucleotide sequence ID" value="NZ_CP061800.1"/>
</dbReference>
<accession>A0A975BT94</accession>
<evidence type="ECO:0000256" key="2">
    <source>
        <dbReference type="ARBA" id="ARBA00022448"/>
    </source>
</evidence>
<dbReference type="PROSITE" id="PS51096">
    <property type="entry name" value="PTS_EIIA_TYPE_4"/>
    <property type="match status" value="1"/>
</dbReference>
<dbReference type="Gene3D" id="3.40.50.510">
    <property type="entry name" value="Phosphotransferase system, mannose-type IIA component"/>
    <property type="match status" value="1"/>
</dbReference>
<keyword evidence="7" id="KW-0418">Kinase</keyword>
<keyword evidence="4" id="KW-0762">Sugar transport</keyword>
<evidence type="ECO:0000313" key="9">
    <source>
        <dbReference type="EMBL" id="QTA91221.1"/>
    </source>
</evidence>
<evidence type="ECO:0000256" key="5">
    <source>
        <dbReference type="ARBA" id="ARBA00022679"/>
    </source>
</evidence>
<evidence type="ECO:0000256" key="6">
    <source>
        <dbReference type="ARBA" id="ARBA00022683"/>
    </source>
</evidence>
<dbReference type="GO" id="GO:0005737">
    <property type="term" value="C:cytoplasm"/>
    <property type="evidence" value="ECO:0007669"/>
    <property type="project" value="UniProtKB-SubCell"/>
</dbReference>
<keyword evidence="5" id="KW-0808">Transferase</keyword>
<dbReference type="KEGG" id="dmm:dnm_072850"/>
<dbReference type="InterPro" id="IPR036662">
    <property type="entry name" value="PTS_EIIA_man-typ_sf"/>
</dbReference>
<comment type="subcellular location">
    <subcellularLocation>
        <location evidence="1">Cytoplasm</location>
    </subcellularLocation>
</comment>
<reference evidence="9" key="1">
    <citation type="journal article" date="2021" name="Microb. Physiol.">
        <title>Proteogenomic Insights into the Physiology of Marine, Sulfate-Reducing, Filamentous Desulfonema limicola and Desulfonema magnum.</title>
        <authorList>
            <person name="Schnaars V."/>
            <person name="Wohlbrand L."/>
            <person name="Scheve S."/>
            <person name="Hinrichs C."/>
            <person name="Reinhardt R."/>
            <person name="Rabus R."/>
        </authorList>
    </citation>
    <scope>NUCLEOTIDE SEQUENCE</scope>
    <source>
        <strain evidence="9">4be13</strain>
    </source>
</reference>
<evidence type="ECO:0000256" key="7">
    <source>
        <dbReference type="ARBA" id="ARBA00022777"/>
    </source>
</evidence>
<keyword evidence="2" id="KW-0813">Transport</keyword>
<dbReference type="GO" id="GO:0016020">
    <property type="term" value="C:membrane"/>
    <property type="evidence" value="ECO:0007669"/>
    <property type="project" value="InterPro"/>
</dbReference>
<organism evidence="9 10">
    <name type="scientific">Desulfonema magnum</name>
    <dbReference type="NCBI Taxonomy" id="45655"/>
    <lineage>
        <taxon>Bacteria</taxon>
        <taxon>Pseudomonadati</taxon>
        <taxon>Thermodesulfobacteriota</taxon>
        <taxon>Desulfobacteria</taxon>
        <taxon>Desulfobacterales</taxon>
        <taxon>Desulfococcaceae</taxon>
        <taxon>Desulfonema</taxon>
    </lineage>
</organism>
<dbReference type="InterPro" id="IPR004701">
    <property type="entry name" value="PTS_EIIA_man-typ"/>
</dbReference>
<keyword evidence="6" id="KW-0598">Phosphotransferase system</keyword>
<dbReference type="PANTHER" id="PTHR33799:SF1">
    <property type="entry name" value="PTS SYSTEM MANNOSE-SPECIFIC EIIAB COMPONENT-RELATED"/>
    <property type="match status" value="1"/>
</dbReference>
<protein>
    <submittedName>
        <fullName evidence="9">PTS fructose transporter subunit IIA</fullName>
    </submittedName>
</protein>
<dbReference type="AlphaFoldDB" id="A0A975BT94"/>
<dbReference type="Pfam" id="PF03610">
    <property type="entry name" value="EIIA-man"/>
    <property type="match status" value="1"/>
</dbReference>
<dbReference type="SUPFAM" id="SSF53062">
    <property type="entry name" value="PTS system fructose IIA component-like"/>
    <property type="match status" value="1"/>
</dbReference>
<proteinExistence type="predicted"/>
<evidence type="ECO:0000256" key="3">
    <source>
        <dbReference type="ARBA" id="ARBA00022490"/>
    </source>
</evidence>
<dbReference type="InterPro" id="IPR033887">
    <property type="entry name" value="PTS_IIA_man"/>
</dbReference>
<dbReference type="GO" id="GO:0009401">
    <property type="term" value="P:phosphoenolpyruvate-dependent sugar phosphotransferase system"/>
    <property type="evidence" value="ECO:0007669"/>
    <property type="project" value="UniProtKB-KW"/>
</dbReference>
<dbReference type="PANTHER" id="PTHR33799">
    <property type="entry name" value="PTS PERMEASE-RELATED-RELATED"/>
    <property type="match status" value="1"/>
</dbReference>
<keyword evidence="3" id="KW-0963">Cytoplasm</keyword>
<dbReference type="Proteomes" id="UP000663722">
    <property type="component" value="Chromosome"/>
</dbReference>
<dbReference type="GO" id="GO:0016301">
    <property type="term" value="F:kinase activity"/>
    <property type="evidence" value="ECO:0007669"/>
    <property type="project" value="UniProtKB-KW"/>
</dbReference>
<evidence type="ECO:0000256" key="4">
    <source>
        <dbReference type="ARBA" id="ARBA00022597"/>
    </source>
</evidence>
<keyword evidence="10" id="KW-1185">Reference proteome</keyword>
<gene>
    <name evidence="9" type="ORF">dnm_072850</name>
</gene>
<evidence type="ECO:0000256" key="1">
    <source>
        <dbReference type="ARBA" id="ARBA00004496"/>
    </source>
</evidence>
<evidence type="ECO:0000259" key="8">
    <source>
        <dbReference type="PROSITE" id="PS51096"/>
    </source>
</evidence>
<name>A0A975BT94_9BACT</name>
<dbReference type="InterPro" id="IPR051471">
    <property type="entry name" value="Bacterial_PTS_sugar_comp"/>
</dbReference>
<sequence length="146" mass="15780">MVGLVVVTHNQLGNALIDTAEAILGNRPEALVSVSVSSGEDAGKLRGKIARGIRAADRKKGVIIFTDMFGGTPSNLSYSFLKEGRVDVISAVNLPILLKAVNFRNQMNLASLSKCLETYGKKNISLASEILKGKREALCPFDREYQ</sequence>
<evidence type="ECO:0000313" key="10">
    <source>
        <dbReference type="Proteomes" id="UP000663722"/>
    </source>
</evidence>
<dbReference type="EMBL" id="CP061800">
    <property type="protein sequence ID" value="QTA91221.1"/>
    <property type="molecule type" value="Genomic_DNA"/>
</dbReference>